<evidence type="ECO:0000259" key="3">
    <source>
        <dbReference type="Pfam" id="PF25390"/>
    </source>
</evidence>
<keyword evidence="2" id="KW-0677">Repeat</keyword>
<dbReference type="InterPro" id="IPR009091">
    <property type="entry name" value="RCC1/BLIP-II"/>
</dbReference>
<dbReference type="GO" id="GO:0005085">
    <property type="term" value="F:guanyl-nucleotide exchange factor activity"/>
    <property type="evidence" value="ECO:0007669"/>
    <property type="project" value="TreeGrafter"/>
</dbReference>
<dbReference type="GO" id="GO:0005737">
    <property type="term" value="C:cytoplasm"/>
    <property type="evidence" value="ECO:0007669"/>
    <property type="project" value="TreeGrafter"/>
</dbReference>
<dbReference type="PRINTS" id="PR00633">
    <property type="entry name" value="RCCNDNSATION"/>
</dbReference>
<dbReference type="PROSITE" id="PS00626">
    <property type="entry name" value="RCC1_2"/>
    <property type="match status" value="2"/>
</dbReference>
<dbReference type="PROSITE" id="PS50012">
    <property type="entry name" value="RCC1_3"/>
    <property type="match status" value="7"/>
</dbReference>
<dbReference type="InterPro" id="IPR011043">
    <property type="entry name" value="Gal_Oxase/kelch_b-propeller"/>
</dbReference>
<dbReference type="InterPro" id="IPR051553">
    <property type="entry name" value="Ran_GTPase-activating"/>
</dbReference>
<evidence type="ECO:0000256" key="1">
    <source>
        <dbReference type="ARBA" id="ARBA00022658"/>
    </source>
</evidence>
<evidence type="ECO:0000256" key="2">
    <source>
        <dbReference type="ARBA" id="ARBA00022737"/>
    </source>
</evidence>
<proteinExistence type="predicted"/>
<organism evidence="4 5">
    <name type="scientific">Bacillus solimangrovi</name>
    <dbReference type="NCBI Taxonomy" id="1305675"/>
    <lineage>
        <taxon>Bacteria</taxon>
        <taxon>Bacillati</taxon>
        <taxon>Bacillota</taxon>
        <taxon>Bacilli</taxon>
        <taxon>Bacillales</taxon>
        <taxon>Bacillaceae</taxon>
        <taxon>Bacillus</taxon>
    </lineage>
</organism>
<dbReference type="Gene3D" id="2.130.10.30">
    <property type="entry name" value="Regulator of chromosome condensation 1/beta-lactamase-inhibitor protein II"/>
    <property type="match status" value="2"/>
</dbReference>
<dbReference type="EMBL" id="MJEH01000064">
    <property type="protein sequence ID" value="OEH91092.1"/>
    <property type="molecule type" value="Genomic_DNA"/>
</dbReference>
<keyword evidence="1" id="KW-0344">Guanine-nucleotide releasing factor</keyword>
<keyword evidence="5" id="KW-1185">Reference proteome</keyword>
<evidence type="ECO:0000313" key="4">
    <source>
        <dbReference type="EMBL" id="OEH91092.1"/>
    </source>
</evidence>
<name>A0A1E5LAG6_9BACI</name>
<protein>
    <recommendedName>
        <fullName evidence="3">RCC1-like domain-containing protein</fullName>
    </recommendedName>
</protein>
<dbReference type="SUPFAM" id="SSF50965">
    <property type="entry name" value="Galactose oxidase, central domain"/>
    <property type="match status" value="1"/>
</dbReference>
<comment type="caution">
    <text evidence="4">The sequence shown here is derived from an EMBL/GenBank/DDBJ whole genome shotgun (WGS) entry which is preliminary data.</text>
</comment>
<dbReference type="Pfam" id="PF00415">
    <property type="entry name" value="RCC1"/>
    <property type="match status" value="2"/>
</dbReference>
<dbReference type="STRING" id="1305675.BFG57_06895"/>
<dbReference type="SUPFAM" id="SSF50985">
    <property type="entry name" value="RCC1/BLIP-II"/>
    <property type="match status" value="1"/>
</dbReference>
<dbReference type="PANTHER" id="PTHR45982:SF1">
    <property type="entry name" value="REGULATOR OF CHROMOSOME CONDENSATION"/>
    <property type="match status" value="1"/>
</dbReference>
<feature type="domain" description="RCC1-like" evidence="3">
    <location>
        <begin position="35"/>
        <end position="304"/>
    </location>
</feature>
<dbReference type="InterPro" id="IPR058923">
    <property type="entry name" value="RCC1-like_dom"/>
</dbReference>
<gene>
    <name evidence="4" type="ORF">BFG57_06895</name>
</gene>
<dbReference type="PANTHER" id="PTHR45982">
    <property type="entry name" value="REGULATOR OF CHROMOSOME CONDENSATION"/>
    <property type="match status" value="1"/>
</dbReference>
<dbReference type="Pfam" id="PF25390">
    <property type="entry name" value="WD40_RLD"/>
    <property type="match status" value="1"/>
</dbReference>
<dbReference type="Proteomes" id="UP000095209">
    <property type="component" value="Unassembled WGS sequence"/>
</dbReference>
<reference evidence="4 5" key="1">
    <citation type="submission" date="2016-08" db="EMBL/GenBank/DDBJ databases">
        <title>Genome of Bacillus solimangrovi GH2-4.</title>
        <authorList>
            <person name="Lim S."/>
            <person name="Kim B.-C."/>
        </authorList>
    </citation>
    <scope>NUCLEOTIDE SEQUENCE [LARGE SCALE GENOMIC DNA]</scope>
    <source>
        <strain evidence="4 5">GH2-4</strain>
    </source>
</reference>
<evidence type="ECO:0000313" key="5">
    <source>
        <dbReference type="Proteomes" id="UP000095209"/>
    </source>
</evidence>
<dbReference type="InterPro" id="IPR000408">
    <property type="entry name" value="Reg_chr_condens"/>
</dbReference>
<sequence length="436" mass="45385">MYVMKKRISYMLKIILFILLILPIALPSFAYATVPKNETALPNIEKISLGYGHTIALASDGTVYTWGSNKDGQLGDGNIGTNQASPIAITMPGEAKIEQVAAGRNHTIALASDGTMYEWGSNDFGQLGDGNIGTNQATPTAITIPEGAKIEQVAAGIYHSVALASDGTMYTWGSNEDGQLGDENIGTNQVSPTAISMPKGVMIEQVGVGNFHTVALASDGTMYAWGRNYYGQLGDGSSGTNQASPIVIPMPEGVTIEQIAAGGAHTIALASDGTMYAWGRNYSGQLGDGDSGFGADKASPTAITMPEGVTIEQVEAGNIHTMALASDGTVYTWGLNDVGQLGDGNIGTNQASPTAITIPEGAKIEQVAVGVFHSIALASDGTVYSWGWNFYGQLGDGNMGTNQATPHKVVFLTDESEGIAVGEYVVQSKATLQTAN</sequence>
<accession>A0A1E5LAG6</accession>
<dbReference type="AlphaFoldDB" id="A0A1E5LAG6"/>